<comment type="subcellular location">
    <subcellularLocation>
        <location evidence="1">Cytoplasm</location>
    </subcellularLocation>
</comment>
<keyword evidence="7" id="KW-0235">DNA replication</keyword>
<dbReference type="EMBL" id="JACCFS010000001">
    <property type="protein sequence ID" value="NYJ33276.1"/>
    <property type="molecule type" value="Genomic_DNA"/>
</dbReference>
<feature type="domain" description="Polymerase/histidinol phosphatase N-terminal" evidence="10">
    <location>
        <begin position="6"/>
        <end position="73"/>
    </location>
</feature>
<reference evidence="11 12" key="1">
    <citation type="submission" date="2020-07" db="EMBL/GenBank/DDBJ databases">
        <title>Sequencing the genomes of 1000 actinobacteria strains.</title>
        <authorList>
            <person name="Klenk H.-P."/>
        </authorList>
    </citation>
    <scope>NUCLEOTIDE SEQUENCE [LARGE SCALE GENOMIC DNA]</scope>
    <source>
        <strain evidence="11 12">DSM 44442</strain>
    </source>
</reference>
<dbReference type="InterPro" id="IPR004013">
    <property type="entry name" value="PHP_dom"/>
</dbReference>
<evidence type="ECO:0000256" key="1">
    <source>
        <dbReference type="ARBA" id="ARBA00004496"/>
    </source>
</evidence>
<dbReference type="Proteomes" id="UP000572051">
    <property type="component" value="Unassembled WGS sequence"/>
</dbReference>
<dbReference type="Gene3D" id="1.10.150.870">
    <property type="match status" value="1"/>
</dbReference>
<keyword evidence="8" id="KW-0239">DNA-directed DNA polymerase</keyword>
<dbReference type="GO" id="GO:0006260">
    <property type="term" value="P:DNA replication"/>
    <property type="evidence" value="ECO:0007669"/>
    <property type="project" value="UniProtKB-KW"/>
</dbReference>
<evidence type="ECO:0000256" key="7">
    <source>
        <dbReference type="ARBA" id="ARBA00022705"/>
    </source>
</evidence>
<dbReference type="PANTHER" id="PTHR32294">
    <property type="entry name" value="DNA POLYMERASE III SUBUNIT ALPHA"/>
    <property type="match status" value="1"/>
</dbReference>
<keyword evidence="6 11" id="KW-0548">Nucleotidyltransferase</keyword>
<comment type="caution">
    <text evidence="11">The sequence shown here is derived from an EMBL/GenBank/DDBJ whole genome shotgun (WGS) entry which is preliminary data.</text>
</comment>
<protein>
    <recommendedName>
        <fullName evidence="4">DNA polymerase III subunit alpha</fullName>
        <ecNumber evidence="3">2.7.7.7</ecNumber>
    </recommendedName>
</protein>
<evidence type="ECO:0000256" key="5">
    <source>
        <dbReference type="ARBA" id="ARBA00022679"/>
    </source>
</evidence>
<dbReference type="GO" id="GO:0008408">
    <property type="term" value="F:3'-5' exonuclease activity"/>
    <property type="evidence" value="ECO:0007669"/>
    <property type="project" value="InterPro"/>
</dbReference>
<comment type="similarity">
    <text evidence="2">Belongs to the DNA polymerase type-C family. DnaE subfamily.</text>
</comment>
<dbReference type="Pfam" id="PF02811">
    <property type="entry name" value="PHP"/>
    <property type="match status" value="1"/>
</dbReference>
<dbReference type="NCBIfam" id="NF004226">
    <property type="entry name" value="PRK05673.1"/>
    <property type="match status" value="1"/>
</dbReference>
<dbReference type="AlphaFoldDB" id="A0A7Z0EKG6"/>
<evidence type="ECO:0000256" key="9">
    <source>
        <dbReference type="ARBA" id="ARBA00049244"/>
    </source>
</evidence>
<accession>A0A7Z0EKG6</accession>
<evidence type="ECO:0000256" key="4">
    <source>
        <dbReference type="ARBA" id="ARBA00019114"/>
    </source>
</evidence>
<organism evidence="11 12">
    <name type="scientific">Nocardiopsis aegyptia</name>
    <dbReference type="NCBI Taxonomy" id="220378"/>
    <lineage>
        <taxon>Bacteria</taxon>
        <taxon>Bacillati</taxon>
        <taxon>Actinomycetota</taxon>
        <taxon>Actinomycetes</taxon>
        <taxon>Streptosporangiales</taxon>
        <taxon>Nocardiopsidaceae</taxon>
        <taxon>Nocardiopsis</taxon>
    </lineage>
</organism>
<dbReference type="SUPFAM" id="SSF89550">
    <property type="entry name" value="PHP domain-like"/>
    <property type="match status" value="1"/>
</dbReference>
<dbReference type="PANTHER" id="PTHR32294:SF0">
    <property type="entry name" value="DNA POLYMERASE III SUBUNIT ALPHA"/>
    <property type="match status" value="1"/>
</dbReference>
<gene>
    <name evidence="11" type="ORF">HNR10_001157</name>
</gene>
<dbReference type="GO" id="GO:0003676">
    <property type="term" value="F:nucleic acid binding"/>
    <property type="evidence" value="ECO:0007669"/>
    <property type="project" value="InterPro"/>
</dbReference>
<dbReference type="Pfam" id="PF07733">
    <property type="entry name" value="DNA_pol3_alpha"/>
    <property type="match status" value="1"/>
</dbReference>
<dbReference type="RefSeq" id="WP_179821406.1">
    <property type="nucleotide sequence ID" value="NZ_JACCFS010000001.1"/>
</dbReference>
<evidence type="ECO:0000259" key="10">
    <source>
        <dbReference type="SMART" id="SM00481"/>
    </source>
</evidence>
<keyword evidence="5 11" id="KW-0808">Transferase</keyword>
<dbReference type="SMART" id="SM00481">
    <property type="entry name" value="POLIIIAc"/>
    <property type="match status" value="1"/>
</dbReference>
<evidence type="ECO:0000313" key="12">
    <source>
        <dbReference type="Proteomes" id="UP000572051"/>
    </source>
</evidence>
<proteinExistence type="inferred from homology"/>
<dbReference type="CDD" id="cd04485">
    <property type="entry name" value="DnaE_OBF"/>
    <property type="match status" value="1"/>
</dbReference>
<keyword evidence="12" id="KW-1185">Reference proteome</keyword>
<dbReference type="InterPro" id="IPR011708">
    <property type="entry name" value="DNA_pol3_alpha_NTPase_dom"/>
</dbReference>
<dbReference type="Pfam" id="PF14579">
    <property type="entry name" value="HHH_6"/>
    <property type="match status" value="1"/>
</dbReference>
<dbReference type="GO" id="GO:0003887">
    <property type="term" value="F:DNA-directed DNA polymerase activity"/>
    <property type="evidence" value="ECO:0007669"/>
    <property type="project" value="UniProtKB-KW"/>
</dbReference>
<evidence type="ECO:0000313" key="11">
    <source>
        <dbReference type="EMBL" id="NYJ33276.1"/>
    </source>
</evidence>
<dbReference type="Pfam" id="PF01336">
    <property type="entry name" value="tRNA_anti-codon"/>
    <property type="match status" value="1"/>
</dbReference>
<dbReference type="EC" id="2.7.7.7" evidence="3"/>
<evidence type="ECO:0000256" key="3">
    <source>
        <dbReference type="ARBA" id="ARBA00012417"/>
    </source>
</evidence>
<dbReference type="GO" id="GO:0005737">
    <property type="term" value="C:cytoplasm"/>
    <property type="evidence" value="ECO:0007669"/>
    <property type="project" value="UniProtKB-SubCell"/>
</dbReference>
<dbReference type="InterPro" id="IPR016195">
    <property type="entry name" value="Pol/histidinol_Pase-like"/>
</dbReference>
<dbReference type="CDD" id="cd12113">
    <property type="entry name" value="PHP_PolIIIA_DnaE3"/>
    <property type="match status" value="1"/>
</dbReference>
<name>A0A7Z0EKG6_9ACTN</name>
<comment type="catalytic activity">
    <reaction evidence="9">
        <text>DNA(n) + a 2'-deoxyribonucleoside 5'-triphosphate = DNA(n+1) + diphosphate</text>
        <dbReference type="Rhea" id="RHEA:22508"/>
        <dbReference type="Rhea" id="RHEA-COMP:17339"/>
        <dbReference type="Rhea" id="RHEA-COMP:17340"/>
        <dbReference type="ChEBI" id="CHEBI:33019"/>
        <dbReference type="ChEBI" id="CHEBI:61560"/>
        <dbReference type="ChEBI" id="CHEBI:173112"/>
        <dbReference type="EC" id="2.7.7.7"/>
    </reaction>
</comment>
<dbReference type="InterPro" id="IPR041931">
    <property type="entry name" value="DNA_pol3_alpha_thumb_dom"/>
</dbReference>
<dbReference type="InterPro" id="IPR004365">
    <property type="entry name" value="NA-bd_OB_tRNA"/>
</dbReference>
<evidence type="ECO:0000256" key="2">
    <source>
        <dbReference type="ARBA" id="ARBA00009496"/>
    </source>
</evidence>
<dbReference type="Gene3D" id="1.10.10.1600">
    <property type="entry name" value="Bacterial DNA polymerase III alpha subunit, thumb domain"/>
    <property type="match status" value="1"/>
</dbReference>
<dbReference type="NCBIfam" id="TIGR00594">
    <property type="entry name" value="polc"/>
    <property type="match status" value="1"/>
</dbReference>
<evidence type="ECO:0000256" key="8">
    <source>
        <dbReference type="ARBA" id="ARBA00022932"/>
    </source>
</evidence>
<sequence length="1187" mass="131664">MADSFTHLHVHTEYSMLDGAAKLKPLFKEAARLEMPAVAMTDHGNMFGAYEFYQQSKGSGVKPIIGIEAYVAPESRFHKKRVFWGRASGSDDAAAEGGKDISGGGRYLHMTMLAQNATGLRNLFKMSSLASMEGYYMKPRMDLDLMAENSEGIIVSTGCPSGGVQTRLRLGQEKEAIEYAAKLQDIFGKENVFLELMDHGVDIEKQVRDGLLKVGRELDIPPLVTNDSHYVYESQASAHDALLAVGVGKNLDDPTRFRFNGSGYYLKTPDEMRGLLNFDEWAQGCKNTLLIAERIEPDAYDSVFAHRDLMPAFPIPEGETESSWLRKEVERCLPNRYPDGVSDEYRRRVDYELGIINEMGFPAYFLVVADICQYARREGIALGPGRGSAAGSMIAYVLGITDLDPMAHGLLFERFLNPERVSMPDVDLDFDERRRTEMIDYVTRLYGEERVAQILTFGTIKAKAAVKDSTRILGMPYSVGDQITKAFPAAVGGAEIPLDAVFNTDHERYPETTELRNLVDNDPQVSKVMETARGIEGLTRGTGVHAAGVILSRDPLLDVIPLHKRDTDGAIITGFPYPQCEDMGLLKMDFLGLRNLTIIDDAVKSIKEADGVDLDMSKVPLDDKKAYKLLARGDTLGVFQLDGGAMRNLLKRMEPKNFGDITAVISLYRPGPMAANAHNDYADRSNGRQDVTPIHPELKEALDPILGETYHLIVYQEQIMAIAQQMAGYSLGGADLMRRAMGKKKKEALEKEYEKFSAGMIEKGFSRESMQAIWDVMLPFAGYAFNKSHAAGYALVAYWTAYLKANYPAAYMAALLTSVSDDKDKMAVYLAECRAQGIKVLPPDVNESGLRFTPVGRDIRFGMGAVRNVGANVVNSIIKTRTEKGKFSSFTDFLSKIELAACNKRVIESLVKAGGFDSLGQPRRELYRHHETAVDGMISSKKQEAHGQFDLFGGGEGDEDSTPIGLNINWGDEEWDRKTKLAFEREMLGLYVSSHPLAGAERVLARSRDTSIAQVVAGEMARERGEVRIAGLISKVDKRTNKAGNQWAIATVEDLDASMEVLFFPKTYPLYVDALLEDTAVTVKGRLNDRDGTYSMFASEMSILDISHVTEGEPPVLLTVDEKRLTPELVADLRQVLDTHKGETPVRIRVDNPVRSRIYAVDRYTVRISPEFNGEMKSLLGAYAVDY</sequence>
<dbReference type="Gene3D" id="3.20.20.140">
    <property type="entry name" value="Metal-dependent hydrolases"/>
    <property type="match status" value="1"/>
</dbReference>
<dbReference type="InterPro" id="IPR040982">
    <property type="entry name" value="DNA_pol3_finger"/>
</dbReference>
<dbReference type="InterPro" id="IPR029460">
    <property type="entry name" value="DNAPol_HHH"/>
</dbReference>
<evidence type="ECO:0000256" key="6">
    <source>
        <dbReference type="ARBA" id="ARBA00022695"/>
    </source>
</evidence>
<dbReference type="InterPro" id="IPR003141">
    <property type="entry name" value="Pol/His_phosphatase_N"/>
</dbReference>
<dbReference type="InterPro" id="IPR004805">
    <property type="entry name" value="DnaE2/DnaE/PolC"/>
</dbReference>
<dbReference type="Pfam" id="PF17657">
    <property type="entry name" value="DNA_pol3_finger"/>
    <property type="match status" value="1"/>
</dbReference>